<feature type="coiled-coil region" evidence="4">
    <location>
        <begin position="290"/>
        <end position="317"/>
    </location>
</feature>
<dbReference type="Proteomes" id="UP001205105">
    <property type="component" value="Unassembled WGS sequence"/>
</dbReference>
<dbReference type="PANTHER" id="PTHR19354">
    <property type="entry name" value="ZIPPER PUTATIVE TUMOR SUPPRESSOR 2 HOMOLOG-LIKE PROTEIN-RELATED"/>
    <property type="match status" value="1"/>
</dbReference>
<feature type="region of interest" description="Disordered" evidence="5">
    <location>
        <begin position="913"/>
        <end position="977"/>
    </location>
</feature>
<comment type="caution">
    <text evidence="6">The sequence shown here is derived from an EMBL/GenBank/DDBJ whole genome shotgun (WGS) entry which is preliminary data.</text>
</comment>
<feature type="coiled-coil region" evidence="4">
    <location>
        <begin position="370"/>
        <end position="404"/>
    </location>
</feature>
<feature type="compositionally biased region" description="Basic and acidic residues" evidence="5">
    <location>
        <begin position="960"/>
        <end position="977"/>
    </location>
</feature>
<feature type="coiled-coil region" evidence="4">
    <location>
        <begin position="58"/>
        <end position="179"/>
    </location>
</feature>
<dbReference type="GO" id="GO:0005737">
    <property type="term" value="C:cytoplasm"/>
    <property type="evidence" value="ECO:0007669"/>
    <property type="project" value="UniProtKB-SubCell"/>
</dbReference>
<dbReference type="PANTHER" id="PTHR19354:SF2">
    <property type="entry name" value="LEUCINE-RICH REPEAT-CONTAINING PROTEIN DDB_G0290503"/>
    <property type="match status" value="1"/>
</dbReference>
<feature type="region of interest" description="Disordered" evidence="5">
    <location>
        <begin position="1250"/>
        <end position="1275"/>
    </location>
</feature>
<feature type="coiled-coil region" evidence="4">
    <location>
        <begin position="464"/>
        <end position="536"/>
    </location>
</feature>
<evidence type="ECO:0000256" key="2">
    <source>
        <dbReference type="ARBA" id="ARBA00022490"/>
    </source>
</evidence>
<feature type="compositionally biased region" description="Basic residues" evidence="5">
    <location>
        <begin position="1049"/>
        <end position="1060"/>
    </location>
</feature>
<keyword evidence="7" id="KW-1185">Reference proteome</keyword>
<dbReference type="InterPro" id="IPR045329">
    <property type="entry name" value="LZTS"/>
</dbReference>
<reference evidence="6" key="1">
    <citation type="submission" date="2020-11" db="EMBL/GenBank/DDBJ databases">
        <title>Chlorella ohadii genome sequencing and assembly.</title>
        <authorList>
            <person name="Murik O."/>
            <person name="Treves H."/>
            <person name="Kedem I."/>
            <person name="Shotland Y."/>
            <person name="Kaplan A."/>
        </authorList>
    </citation>
    <scope>NUCLEOTIDE SEQUENCE</scope>
    <source>
        <strain evidence="6">1</strain>
    </source>
</reference>
<accession>A0AAD5DM77</accession>
<keyword evidence="2" id="KW-0963">Cytoplasm</keyword>
<dbReference type="AlphaFoldDB" id="A0AAD5DM77"/>
<feature type="region of interest" description="Disordered" evidence="5">
    <location>
        <begin position="537"/>
        <end position="570"/>
    </location>
</feature>
<feature type="compositionally biased region" description="Low complexity" evidence="5">
    <location>
        <begin position="937"/>
        <end position="952"/>
    </location>
</feature>
<name>A0AAD5DM77_9CHLO</name>
<evidence type="ECO:0000256" key="3">
    <source>
        <dbReference type="ARBA" id="ARBA00023054"/>
    </source>
</evidence>
<feature type="region of interest" description="Disordered" evidence="5">
    <location>
        <begin position="222"/>
        <end position="258"/>
    </location>
</feature>
<feature type="coiled-coil region" evidence="4">
    <location>
        <begin position="578"/>
        <end position="634"/>
    </location>
</feature>
<feature type="region of interest" description="Disordered" evidence="5">
    <location>
        <begin position="1206"/>
        <end position="1225"/>
    </location>
</feature>
<feature type="region of interest" description="Disordered" evidence="5">
    <location>
        <begin position="1049"/>
        <end position="1069"/>
    </location>
</feature>
<feature type="coiled-coil region" evidence="4">
    <location>
        <begin position="681"/>
        <end position="884"/>
    </location>
</feature>
<gene>
    <name evidence="6" type="ORF">COHA_005725</name>
</gene>
<feature type="coiled-coil region" evidence="4">
    <location>
        <begin position="991"/>
        <end position="1025"/>
    </location>
</feature>
<proteinExistence type="predicted"/>
<evidence type="ECO:0000313" key="6">
    <source>
        <dbReference type="EMBL" id="KAI7840572.1"/>
    </source>
</evidence>
<evidence type="ECO:0000313" key="7">
    <source>
        <dbReference type="Proteomes" id="UP001205105"/>
    </source>
</evidence>
<feature type="compositionally biased region" description="Low complexity" evidence="5">
    <location>
        <begin position="539"/>
        <end position="550"/>
    </location>
</feature>
<organism evidence="6 7">
    <name type="scientific">Chlorella ohadii</name>
    <dbReference type="NCBI Taxonomy" id="2649997"/>
    <lineage>
        <taxon>Eukaryota</taxon>
        <taxon>Viridiplantae</taxon>
        <taxon>Chlorophyta</taxon>
        <taxon>core chlorophytes</taxon>
        <taxon>Trebouxiophyceae</taxon>
        <taxon>Chlorellales</taxon>
        <taxon>Chlorellaceae</taxon>
        <taxon>Chlorella clade</taxon>
        <taxon>Chlorella</taxon>
    </lineage>
</organism>
<dbReference type="EMBL" id="JADXDR010000078">
    <property type="protein sequence ID" value="KAI7840572.1"/>
    <property type="molecule type" value="Genomic_DNA"/>
</dbReference>
<keyword evidence="3 4" id="KW-0175">Coiled coil</keyword>
<comment type="subcellular location">
    <subcellularLocation>
        <location evidence="1">Cytoplasm</location>
    </subcellularLocation>
</comment>
<evidence type="ECO:0000256" key="5">
    <source>
        <dbReference type="SAM" id="MobiDB-lite"/>
    </source>
</evidence>
<evidence type="ECO:0000256" key="1">
    <source>
        <dbReference type="ARBA" id="ARBA00004496"/>
    </source>
</evidence>
<protein>
    <submittedName>
        <fullName evidence="6">Uncharacterized protein</fullName>
    </submittedName>
</protein>
<evidence type="ECO:0000256" key="4">
    <source>
        <dbReference type="SAM" id="Coils"/>
    </source>
</evidence>
<sequence>MAEGMTPRGGMGALLRTTTASTTVSDGGVGDSLEGLVSAVDELKRSMGMGEAVDLTAIEQFIARMRQENEEFRQYAEQAILSAQALMEERDDLAQQLEQLKLEKTMGAALAETQKLKDVADEFERDLYQQKLAEAEARVAEAEALRERITELEDENAGLNQTLKELRQTTRQLQSLQSHEVRRLQAVEKDAAAGRSAPRASSTGAPAAAAAEEAAAASSAVAASDGSYSPVAASTGSAPGSGRRSLSGSPRAEPSPAGKAAVQLAVQLEDVAGGAGSGLLAEAAVALRELSKRDAELAASQQEAARLRSEVDELNDTMFSKTFKPPSAWAEREIKYKQEKKYWEEQQKELAARVAALAAERDALRGGSGAQQLEERIQELEAALVQSQRERDGARAQLHELQLSLRTEGEFGRAGKRLSPYKGPVGVDASEGREVAQMVGNIEHASATASPQAAPVGAGAVQRLHTAEAELVAARAEVASLQRQLSEQRAVQVPASVQGELGLGPVAAAAAVVAAAADIEARLKAAEQESEALRRRLGGDAAAAGGAAPAEEQHPASGGGTEHHGGDSAADAVAAAVAAEADMQVQELQARASGAEAAGDAEEAAALRQQAAALQALSQQVRAAEEEAAALRVQLQELRPVQLQIAAITAAAAGGEAPADELACLPVPAALQGELGAEAPVAAIEAKAAELAERLADAQQEAGEARQQLKAAVAAEQALQAAAQQQQVLQAQLAVAEERGGAAAGESEEVEGLRRQLAAVQAQKEAAQKQLWQLTELQQQLQQSEAERRQLAAQLRAQQAQQAGAGGAAAEPAELAALRADLAEAQQTSAALRSELAVLRAAAASEAPVRLAMVLDGGSGHGGDAAAAERLAAAEAEAARLRAQLADLQPIRMQLLLREDAACLATPGSDLAALGPAGRGTRRSLESLSAGPLSPVAEAGAEGLAREGSASSMGAFSSEQARELSRERAAADAAWREHQKASDVPALLRAKAELETRCQMLETQIAKMQGELEKADATNAAFEDHLDSALQTGDVSVLSGLKESLSKGRHSLSKRFKKKGASPSKDTLKHTVHEMQDALTSSEEEKNALKRQLAKLSKKYQQVTQQQAHVAGIVEGAAAMQQQQAAVHSREASFSESPEVLLAHDDDSELELLKMREENQMLMEHVVMVKVRQAEMEGEYLEAKRQLLRTREKNLQLARKLADVREAAEQGQPLPFTPRDGAPTHTATATATVTASTPGSAISPLREGMAAANDAAGPTPKSSKRGLVGLGIAGL</sequence>
<feature type="compositionally biased region" description="Low complexity" evidence="5">
    <location>
        <begin position="236"/>
        <end position="252"/>
    </location>
</feature>